<evidence type="ECO:0000256" key="2">
    <source>
        <dbReference type="ARBA" id="ARBA00022692"/>
    </source>
</evidence>
<dbReference type="OrthoDB" id="9763372at2"/>
<gene>
    <name evidence="6" type="ORF">C1702_02720</name>
</gene>
<accession>A0A2S5T8P1</accession>
<feature type="domain" description="Haemolysin activator HlyB C-terminal" evidence="4">
    <location>
        <begin position="228"/>
        <end position="541"/>
    </location>
</feature>
<dbReference type="PANTHER" id="PTHR34597">
    <property type="entry name" value="SLR1661 PROTEIN"/>
    <property type="match status" value="1"/>
</dbReference>
<organism evidence="6 7">
    <name type="scientific">Caldimonas thermodepolymerans</name>
    <dbReference type="NCBI Taxonomy" id="215580"/>
    <lineage>
        <taxon>Bacteria</taxon>
        <taxon>Pseudomonadati</taxon>
        <taxon>Pseudomonadota</taxon>
        <taxon>Betaproteobacteria</taxon>
        <taxon>Burkholderiales</taxon>
        <taxon>Sphaerotilaceae</taxon>
        <taxon>Caldimonas</taxon>
    </lineage>
</organism>
<dbReference type="InterPro" id="IPR051544">
    <property type="entry name" value="TPS_OM_transporter"/>
</dbReference>
<dbReference type="Gene3D" id="3.10.20.310">
    <property type="entry name" value="membrane protein fhac"/>
    <property type="match status" value="1"/>
</dbReference>
<dbReference type="Proteomes" id="UP000239406">
    <property type="component" value="Unassembled WGS sequence"/>
</dbReference>
<dbReference type="Gene3D" id="2.40.160.50">
    <property type="entry name" value="membrane protein fhac: a member of the omp85/tpsb transporter family"/>
    <property type="match status" value="1"/>
</dbReference>
<keyword evidence="7" id="KW-1185">Reference proteome</keyword>
<comment type="caution">
    <text evidence="6">The sequence shown here is derived from an EMBL/GenBank/DDBJ whole genome shotgun (WGS) entry which is preliminary data.</text>
</comment>
<evidence type="ECO:0000259" key="4">
    <source>
        <dbReference type="Pfam" id="PF03865"/>
    </source>
</evidence>
<dbReference type="EMBL" id="PSNY01000002">
    <property type="protein sequence ID" value="PPE71351.1"/>
    <property type="molecule type" value="Genomic_DNA"/>
</dbReference>
<protein>
    <recommendedName>
        <fullName evidence="8">ShlB/FhaC/HecB family hemolysin secretion/activation protein</fullName>
    </recommendedName>
</protein>
<keyword evidence="1" id="KW-1134">Transmembrane beta strand</keyword>
<evidence type="ECO:0000256" key="3">
    <source>
        <dbReference type="ARBA" id="ARBA00023237"/>
    </source>
</evidence>
<dbReference type="GO" id="GO:0098046">
    <property type="term" value="C:type V protein secretion system complex"/>
    <property type="evidence" value="ECO:0007669"/>
    <property type="project" value="TreeGrafter"/>
</dbReference>
<proteinExistence type="predicted"/>
<dbReference type="GO" id="GO:0046819">
    <property type="term" value="P:protein secretion by the type V secretion system"/>
    <property type="evidence" value="ECO:0007669"/>
    <property type="project" value="TreeGrafter"/>
</dbReference>
<evidence type="ECO:0000256" key="1">
    <source>
        <dbReference type="ARBA" id="ARBA00022452"/>
    </source>
</evidence>
<dbReference type="InterPro" id="IPR005565">
    <property type="entry name" value="Hemolysn_activator_HlyB_C"/>
</dbReference>
<feature type="domain" description="Polypeptide-transport-associated ShlB-type" evidence="5">
    <location>
        <begin position="84"/>
        <end position="155"/>
    </location>
</feature>
<sequence length="587" mass="63834">MSRTPRCTACCATCCRPVRESVADGAPAVRVQRDALMKPYFQSPRVPRPRALPCAVLALAAACSAVRAQQAPAPMPPQPPQAVFPIKGFAINGENPLGSGETSAILAPFLRADATLDVLQRATAALEKALHDRGYSLYRVVLPPQPLADTITLNIVRFTLAKVQLQGNGTHFDDDNVRAALPELREGTSPNLRRLARETAVANENPSRQLVVALRQSEAEDSIDATVRITEQAPWSFGVGWNNHGTSETGRDRFTVSGSYNNLFNRDHVLGMAYTTSLQHPSRVKQVGLTYRAPLYRWGGVAFASYVDSDVTGTFGLDATNTQYDTFRSTAAGHVFKLGYSYYFVPDGGYRSYLTLAWEDKVYKATEIEGVATDQRDRRSRPLSIAYVGRIEAERQLLTYSAELAANLGGGSGNTLSAYRTENDQIDTIHWKALRGSATFFRAMASGWQFLARGQAQWSPDLLLAGEAFGLGGVGSIRGVPDRVLYGDSGASLTLEGITPAWIAGLRGLAFVDAGLIRSDLADLPTRRRKDRLASVGLGLRYEHPRGLHVSAEYGYVVSGSRADPDENPSVPEKGDDKLHVNLSLVF</sequence>
<dbReference type="GO" id="GO:0008320">
    <property type="term" value="F:protein transmembrane transporter activity"/>
    <property type="evidence" value="ECO:0007669"/>
    <property type="project" value="TreeGrafter"/>
</dbReference>
<evidence type="ECO:0000259" key="5">
    <source>
        <dbReference type="Pfam" id="PF08479"/>
    </source>
</evidence>
<evidence type="ECO:0008006" key="8">
    <source>
        <dbReference type="Google" id="ProtNLM"/>
    </source>
</evidence>
<name>A0A2S5T8P1_9BURK</name>
<evidence type="ECO:0000313" key="7">
    <source>
        <dbReference type="Proteomes" id="UP000239406"/>
    </source>
</evidence>
<dbReference type="Pfam" id="PF03865">
    <property type="entry name" value="ShlB"/>
    <property type="match status" value="1"/>
</dbReference>
<reference evidence="6 7" key="1">
    <citation type="submission" date="2018-02" db="EMBL/GenBank/DDBJ databases">
        <title>Reclassifiation of [Polyangium] brachysporum DSM 7029 as Guopingzhaonella breviflexa gen. nov., sp. nov., a member of the family Comamonadaceae.</title>
        <authorList>
            <person name="Tang B."/>
        </authorList>
    </citation>
    <scope>NUCLEOTIDE SEQUENCE [LARGE SCALE GENOMIC DNA]</scope>
    <source>
        <strain evidence="6 7">DSM 15344</strain>
    </source>
</reference>
<dbReference type="PANTHER" id="PTHR34597:SF6">
    <property type="entry name" value="BLR6126 PROTEIN"/>
    <property type="match status" value="1"/>
</dbReference>
<dbReference type="InterPro" id="IPR013686">
    <property type="entry name" value="Polypept-transport_assoc_ShlB"/>
</dbReference>
<dbReference type="Pfam" id="PF08479">
    <property type="entry name" value="POTRA_2"/>
    <property type="match status" value="1"/>
</dbReference>
<dbReference type="AlphaFoldDB" id="A0A2S5T8P1"/>
<keyword evidence="3" id="KW-0998">Cell outer membrane</keyword>
<evidence type="ECO:0000313" key="6">
    <source>
        <dbReference type="EMBL" id="PPE71351.1"/>
    </source>
</evidence>
<keyword evidence="2" id="KW-0812">Transmembrane</keyword>
<keyword evidence="1" id="KW-0472">Membrane</keyword>